<dbReference type="Proteomes" id="UP000324222">
    <property type="component" value="Unassembled WGS sequence"/>
</dbReference>
<proteinExistence type="predicted"/>
<name>A0A5B7GM35_PORTR</name>
<evidence type="ECO:0000313" key="2">
    <source>
        <dbReference type="Proteomes" id="UP000324222"/>
    </source>
</evidence>
<reference evidence="1 2" key="1">
    <citation type="submission" date="2019-05" db="EMBL/GenBank/DDBJ databases">
        <title>Another draft genome of Portunus trituberculatus and its Hox gene families provides insights of decapod evolution.</title>
        <authorList>
            <person name="Jeong J.-H."/>
            <person name="Song I."/>
            <person name="Kim S."/>
            <person name="Choi T."/>
            <person name="Kim D."/>
            <person name="Ryu S."/>
            <person name="Kim W."/>
        </authorList>
    </citation>
    <scope>NUCLEOTIDE SEQUENCE [LARGE SCALE GENOMIC DNA]</scope>
    <source>
        <tissue evidence="1">Muscle</tissue>
    </source>
</reference>
<evidence type="ECO:0000313" key="1">
    <source>
        <dbReference type="EMBL" id="MPC61230.1"/>
    </source>
</evidence>
<comment type="caution">
    <text evidence="1">The sequence shown here is derived from an EMBL/GenBank/DDBJ whole genome shotgun (WGS) entry which is preliminary data.</text>
</comment>
<organism evidence="1 2">
    <name type="scientific">Portunus trituberculatus</name>
    <name type="common">Swimming crab</name>
    <name type="synonym">Neptunus trituberculatus</name>
    <dbReference type="NCBI Taxonomy" id="210409"/>
    <lineage>
        <taxon>Eukaryota</taxon>
        <taxon>Metazoa</taxon>
        <taxon>Ecdysozoa</taxon>
        <taxon>Arthropoda</taxon>
        <taxon>Crustacea</taxon>
        <taxon>Multicrustacea</taxon>
        <taxon>Malacostraca</taxon>
        <taxon>Eumalacostraca</taxon>
        <taxon>Eucarida</taxon>
        <taxon>Decapoda</taxon>
        <taxon>Pleocyemata</taxon>
        <taxon>Brachyura</taxon>
        <taxon>Eubrachyura</taxon>
        <taxon>Portunoidea</taxon>
        <taxon>Portunidae</taxon>
        <taxon>Portuninae</taxon>
        <taxon>Portunus</taxon>
    </lineage>
</organism>
<dbReference type="AlphaFoldDB" id="A0A5B7GM35"/>
<dbReference type="EMBL" id="VSRR010018315">
    <property type="protein sequence ID" value="MPC61230.1"/>
    <property type="molecule type" value="Genomic_DNA"/>
</dbReference>
<keyword evidence="2" id="KW-1185">Reference proteome</keyword>
<sequence>MFQEGLPVSYGGRLGDHGIIPNFASPPRLTTYHPVLPSSGTSIILLLPSSLLSNLLSSLPILASDNILFLVRVSSFSSYTRIFLHFAFLGIFLRQLVGGMVEGMMRGTERERKDEWMVRGREGWAERELYQNSFIIFPDVHLT</sequence>
<accession>A0A5B7GM35</accession>
<gene>
    <name evidence="1" type="ORF">E2C01_055297</name>
</gene>
<protein>
    <submittedName>
        <fullName evidence="1">Uncharacterized protein</fullName>
    </submittedName>
</protein>